<keyword evidence="3" id="KW-1185">Reference proteome</keyword>
<reference evidence="2 3" key="1">
    <citation type="submission" date="2020-08" db="EMBL/GenBank/DDBJ databases">
        <title>Genomic Encyclopedia of Type Strains, Phase IV (KMG-IV): sequencing the most valuable type-strain genomes for metagenomic binning, comparative biology and taxonomic classification.</title>
        <authorList>
            <person name="Goeker M."/>
        </authorList>
    </citation>
    <scope>NUCLEOTIDE SEQUENCE [LARGE SCALE GENOMIC DNA]</scope>
    <source>
        <strain evidence="2 3">DSM 12252</strain>
    </source>
</reference>
<protein>
    <submittedName>
        <fullName evidence="2">Uncharacterized protein</fullName>
    </submittedName>
</protein>
<feature type="signal peptide" evidence="1">
    <location>
        <begin position="1"/>
        <end position="21"/>
    </location>
</feature>
<organism evidence="2 3">
    <name type="scientific">Prosthecobacter vanneervenii</name>
    <dbReference type="NCBI Taxonomy" id="48466"/>
    <lineage>
        <taxon>Bacteria</taxon>
        <taxon>Pseudomonadati</taxon>
        <taxon>Verrucomicrobiota</taxon>
        <taxon>Verrucomicrobiia</taxon>
        <taxon>Verrucomicrobiales</taxon>
        <taxon>Verrucomicrobiaceae</taxon>
        <taxon>Prosthecobacter</taxon>
    </lineage>
</organism>
<dbReference type="Proteomes" id="UP000590740">
    <property type="component" value="Unassembled WGS sequence"/>
</dbReference>
<dbReference type="RefSeq" id="WP_184340395.1">
    <property type="nucleotide sequence ID" value="NZ_JACHIG010000006.1"/>
</dbReference>
<proteinExistence type="predicted"/>
<keyword evidence="1" id="KW-0732">Signal</keyword>
<evidence type="ECO:0000313" key="3">
    <source>
        <dbReference type="Proteomes" id="UP000590740"/>
    </source>
</evidence>
<dbReference type="InterPro" id="IPR049970">
    <property type="entry name" value="Amuc_1102-like"/>
</dbReference>
<dbReference type="EMBL" id="JACHIG010000006">
    <property type="protein sequence ID" value="MBB5033469.1"/>
    <property type="molecule type" value="Genomic_DNA"/>
</dbReference>
<evidence type="ECO:0000256" key="1">
    <source>
        <dbReference type="SAM" id="SignalP"/>
    </source>
</evidence>
<sequence length="208" mass="23090">MKSFSLILASLLFTCSVQAQAPSSNADKVKLRIKNVVVEEQPTPQFNVSNIKMKRWEPKNWIELDVEFDIKLPEEAGGRKGTFGGMQLNIYVALQHMSKENKREVVTGTLNLIEIPADQPCHALAYISPASLKSIFQKDTVTASTDIQGWGVEFVVDGKVIAAKSSVGKTAWWENKDAFAIMSGMLLNKTQTPFAYVYGDYDVPVQSK</sequence>
<feature type="chain" id="PRO_5031013166" evidence="1">
    <location>
        <begin position="22"/>
        <end position="208"/>
    </location>
</feature>
<evidence type="ECO:0000313" key="2">
    <source>
        <dbReference type="EMBL" id="MBB5033469.1"/>
    </source>
</evidence>
<dbReference type="NCBIfam" id="NF042424">
    <property type="entry name" value="Amuc_1102_rel"/>
    <property type="match status" value="1"/>
</dbReference>
<dbReference type="AlphaFoldDB" id="A0A7W8DKP4"/>
<gene>
    <name evidence="2" type="ORF">HNQ65_003057</name>
</gene>
<comment type="caution">
    <text evidence="2">The sequence shown here is derived from an EMBL/GenBank/DDBJ whole genome shotgun (WGS) entry which is preliminary data.</text>
</comment>
<name>A0A7W8DKP4_9BACT</name>
<accession>A0A7W8DKP4</accession>